<dbReference type="GO" id="GO:0008718">
    <property type="term" value="F:D-amino-acid dehydrogenase activity"/>
    <property type="evidence" value="ECO:0007669"/>
    <property type="project" value="TreeGrafter"/>
</dbReference>
<sequence>MKVMVLGAGVAGIATAYYLRQSGFDVTVLEPQLAAGRETCCVGCGMSGGVAPWVARSTVLQTMRGLLLRHGPPALRPGTGWQQYQWVWRLLRNCSAAGRAASRERLLRLTGYGQGCFAELCEAAGLDGAGGRCGMIRVFYDRQQLEMAVADMQRAVSNDLSCSLLLPDEIGRVEPALHGVRHRLAGALYWPGARSVDCCGFAGGLSTLARAAGVEFRFGSNIEQLPGEGDRVQGVRVNGALLRADHYVLALDERARALLDGLGIAVPMHRFRSHALAYDITDAAAAPHSTVFDSARGVTITRFGRRLRLHGMQELAGRRPDPQRRHALAMVADTLFPLAGDSRSGEFQAGLCHVTPDGVPVVGATAYANLTLNIAHGGSGCAVACGTSRYLADRLAGRTPEISGEGLDIFRYATC</sequence>
<dbReference type="GO" id="GO:0055130">
    <property type="term" value="P:D-alanine catabolic process"/>
    <property type="evidence" value="ECO:0007669"/>
    <property type="project" value="TreeGrafter"/>
</dbReference>
<evidence type="ECO:0000313" key="5">
    <source>
        <dbReference type="Proteomes" id="UP000294575"/>
    </source>
</evidence>
<evidence type="ECO:0000313" key="4">
    <source>
        <dbReference type="EMBL" id="TDQ37027.1"/>
    </source>
</evidence>
<dbReference type="Gene3D" id="3.50.50.60">
    <property type="entry name" value="FAD/NAD(P)-binding domain"/>
    <property type="match status" value="2"/>
</dbReference>
<dbReference type="InterPro" id="IPR036188">
    <property type="entry name" value="FAD/NAD-bd_sf"/>
</dbReference>
<evidence type="ECO:0000259" key="3">
    <source>
        <dbReference type="Pfam" id="PF01266"/>
    </source>
</evidence>
<dbReference type="Pfam" id="PF01266">
    <property type="entry name" value="DAO"/>
    <property type="match status" value="1"/>
</dbReference>
<dbReference type="RefSeq" id="WP_101497087.1">
    <property type="nucleotide sequence ID" value="NZ_LNJZ01000008.1"/>
</dbReference>
<comment type="similarity">
    <text evidence="1">Belongs to the DadA oxidoreductase family.</text>
</comment>
<dbReference type="PANTHER" id="PTHR13847:SF280">
    <property type="entry name" value="D-AMINO ACID DEHYDROGENASE"/>
    <property type="match status" value="1"/>
</dbReference>
<accession>A0A4V6PWE8</accession>
<keyword evidence="2" id="KW-0560">Oxidoreductase</keyword>
<evidence type="ECO:0000256" key="2">
    <source>
        <dbReference type="ARBA" id="ARBA00023002"/>
    </source>
</evidence>
<dbReference type="GO" id="GO:0005886">
    <property type="term" value="C:plasma membrane"/>
    <property type="evidence" value="ECO:0007669"/>
    <property type="project" value="TreeGrafter"/>
</dbReference>
<dbReference type="EMBL" id="SNYK01000009">
    <property type="protein sequence ID" value="TDQ37027.1"/>
    <property type="molecule type" value="Genomic_DNA"/>
</dbReference>
<comment type="caution">
    <text evidence="4">The sequence shown here is derived from an EMBL/GenBank/DDBJ whole genome shotgun (WGS) entry which is preliminary data.</text>
</comment>
<evidence type="ECO:0000256" key="1">
    <source>
        <dbReference type="ARBA" id="ARBA00009410"/>
    </source>
</evidence>
<organism evidence="4 5">
    <name type="scientific">Thiopseudomonas denitrificans</name>
    <dbReference type="NCBI Taxonomy" id="1501432"/>
    <lineage>
        <taxon>Bacteria</taxon>
        <taxon>Pseudomonadati</taxon>
        <taxon>Pseudomonadota</taxon>
        <taxon>Gammaproteobacteria</taxon>
        <taxon>Pseudomonadales</taxon>
        <taxon>Pseudomonadaceae</taxon>
        <taxon>Thiopseudomonas</taxon>
    </lineage>
</organism>
<dbReference type="GO" id="GO:0005737">
    <property type="term" value="C:cytoplasm"/>
    <property type="evidence" value="ECO:0007669"/>
    <property type="project" value="TreeGrafter"/>
</dbReference>
<dbReference type="AlphaFoldDB" id="A0A4V6PWE8"/>
<dbReference type="OrthoDB" id="9805337at2"/>
<keyword evidence="5" id="KW-1185">Reference proteome</keyword>
<dbReference type="SUPFAM" id="SSF51905">
    <property type="entry name" value="FAD/NAD(P)-binding domain"/>
    <property type="match status" value="1"/>
</dbReference>
<dbReference type="Proteomes" id="UP000294575">
    <property type="component" value="Unassembled WGS sequence"/>
</dbReference>
<reference evidence="4 5" key="1">
    <citation type="submission" date="2019-03" db="EMBL/GenBank/DDBJ databases">
        <title>Genomic Encyclopedia of Type Strains, Phase IV (KMG-IV): sequencing the most valuable type-strain genomes for metagenomic binning, comparative biology and taxonomic classification.</title>
        <authorList>
            <person name="Goeker M."/>
        </authorList>
    </citation>
    <scope>NUCLEOTIDE SEQUENCE [LARGE SCALE GENOMIC DNA]</scope>
    <source>
        <strain evidence="4 5">DSM 28679</strain>
    </source>
</reference>
<feature type="domain" description="FAD dependent oxidoreductase" evidence="3">
    <location>
        <begin position="2"/>
        <end position="394"/>
    </location>
</feature>
<protein>
    <submittedName>
        <fullName evidence="4">D-amino-acid dehydrogenase</fullName>
    </submittedName>
</protein>
<name>A0A4V6PWE8_9GAMM</name>
<dbReference type="InterPro" id="IPR006076">
    <property type="entry name" value="FAD-dep_OxRdtase"/>
</dbReference>
<dbReference type="PANTHER" id="PTHR13847">
    <property type="entry name" value="SARCOSINE DEHYDROGENASE-RELATED"/>
    <property type="match status" value="1"/>
</dbReference>
<gene>
    <name evidence="4" type="ORF">DFQ45_10926</name>
</gene>
<dbReference type="Gene3D" id="3.30.9.10">
    <property type="entry name" value="D-Amino Acid Oxidase, subunit A, domain 2"/>
    <property type="match status" value="1"/>
</dbReference>
<proteinExistence type="inferred from homology"/>